<gene>
    <name evidence="3" type="ORF">RSE6_10932</name>
</gene>
<keyword evidence="2" id="KW-0067">ATP-binding</keyword>
<sequence>MSLVSVNRAIVEVLGPIRDDFQLLSVEQQDVLFQVTVIALVSKLLSKSKIHMNQVDNILLSGDPSRATEAQSVLESFFSKKARAPVGFTSDQAVTYGAALQGNVINGEGEYYGDGCQGLTMDVNRLDLGFENSTGDFIHVIPRNTLIPIRKSVKVSTAEDYQEAVTIRVLERAREKTFGNKELGILRLVDLPRLPKGVLEIVISFELDTNDKLEVSTRYEGGPEAENLSFGERKYTEEEIESLLNLTAVPAES</sequence>
<dbReference type="InterPro" id="IPR029047">
    <property type="entry name" value="HSP70_peptide-bd_sf"/>
</dbReference>
<keyword evidence="1" id="KW-0547">Nucleotide-binding</keyword>
<dbReference type="Gene3D" id="2.60.34.10">
    <property type="entry name" value="Substrate Binding Domain Of DNAk, Chain A, domain 1"/>
    <property type="match status" value="1"/>
</dbReference>
<evidence type="ECO:0000256" key="2">
    <source>
        <dbReference type="ARBA" id="ARBA00022840"/>
    </source>
</evidence>
<dbReference type="AlphaFoldDB" id="A0A1E1MLP6"/>
<dbReference type="PRINTS" id="PR00301">
    <property type="entry name" value="HEATSHOCK70"/>
</dbReference>
<proteinExistence type="predicted"/>
<dbReference type="InterPro" id="IPR043129">
    <property type="entry name" value="ATPase_NBD"/>
</dbReference>
<name>A0A1E1MLP6_RHYSE</name>
<reference evidence="4" key="1">
    <citation type="submission" date="2016-03" db="EMBL/GenBank/DDBJ databases">
        <authorList>
            <person name="Guldener U."/>
        </authorList>
    </citation>
    <scope>NUCLEOTIDE SEQUENCE [LARGE SCALE GENOMIC DNA]</scope>
</reference>
<dbReference type="InterPro" id="IPR013126">
    <property type="entry name" value="Hsp_70_fam"/>
</dbReference>
<evidence type="ECO:0000313" key="4">
    <source>
        <dbReference type="Proteomes" id="UP000177625"/>
    </source>
</evidence>
<keyword evidence="4" id="KW-1185">Reference proteome</keyword>
<dbReference type="SUPFAM" id="SSF100920">
    <property type="entry name" value="Heat shock protein 70kD (HSP70), peptide-binding domain"/>
    <property type="match status" value="1"/>
</dbReference>
<dbReference type="PANTHER" id="PTHR19375">
    <property type="entry name" value="HEAT SHOCK PROTEIN 70KDA"/>
    <property type="match status" value="1"/>
</dbReference>
<dbReference type="Pfam" id="PF00012">
    <property type="entry name" value="HSP70"/>
    <property type="match status" value="1"/>
</dbReference>
<dbReference type="EMBL" id="FJVC01000403">
    <property type="protein sequence ID" value="CZT50014.1"/>
    <property type="molecule type" value="Genomic_DNA"/>
</dbReference>
<dbReference type="GO" id="GO:0005524">
    <property type="term" value="F:ATP binding"/>
    <property type="evidence" value="ECO:0007669"/>
    <property type="project" value="UniProtKB-KW"/>
</dbReference>
<dbReference type="Proteomes" id="UP000177625">
    <property type="component" value="Unassembled WGS sequence"/>
</dbReference>
<evidence type="ECO:0000313" key="3">
    <source>
        <dbReference type="EMBL" id="CZT50014.1"/>
    </source>
</evidence>
<protein>
    <submittedName>
        <fullName evidence="3">Uncharacterized protein</fullName>
    </submittedName>
</protein>
<dbReference type="SUPFAM" id="SSF53067">
    <property type="entry name" value="Actin-like ATPase domain"/>
    <property type="match status" value="1"/>
</dbReference>
<dbReference type="Gene3D" id="3.30.420.40">
    <property type="match status" value="2"/>
</dbReference>
<accession>A0A1E1MLP6</accession>
<dbReference type="GO" id="GO:0140662">
    <property type="term" value="F:ATP-dependent protein folding chaperone"/>
    <property type="evidence" value="ECO:0007669"/>
    <property type="project" value="InterPro"/>
</dbReference>
<organism evidence="3 4">
    <name type="scientific">Rhynchosporium secalis</name>
    <name type="common">Barley scald fungus</name>
    <dbReference type="NCBI Taxonomy" id="38038"/>
    <lineage>
        <taxon>Eukaryota</taxon>
        <taxon>Fungi</taxon>
        <taxon>Dikarya</taxon>
        <taxon>Ascomycota</taxon>
        <taxon>Pezizomycotina</taxon>
        <taxon>Leotiomycetes</taxon>
        <taxon>Helotiales</taxon>
        <taxon>Ploettnerulaceae</taxon>
        <taxon>Rhynchosporium</taxon>
    </lineage>
</organism>
<evidence type="ECO:0000256" key="1">
    <source>
        <dbReference type="ARBA" id="ARBA00022741"/>
    </source>
</evidence>